<evidence type="ECO:0000313" key="2">
    <source>
        <dbReference type="EMBL" id="CAJ0582614.1"/>
    </source>
</evidence>
<name>A0AA36D7P1_9BILA</name>
<evidence type="ECO:0000313" key="3">
    <source>
        <dbReference type="Proteomes" id="UP001177023"/>
    </source>
</evidence>
<proteinExistence type="predicted"/>
<dbReference type="EMBL" id="CATQJA010002664">
    <property type="protein sequence ID" value="CAJ0582614.1"/>
    <property type="molecule type" value="Genomic_DNA"/>
</dbReference>
<keyword evidence="3" id="KW-1185">Reference proteome</keyword>
<sequence length="159" mass="17747">MASEPTAKTDTDWKAKPMQVYWYDSPGCSGKFTQMIEPETPTTATPRHPYSPLSPDSARDAKRPVLATPNATPRFSVKPRAPRRSLRAASMQNQEPSQQAPPQKVPPSPGMLFFSPKSQDIWKEQFGEKANDPCKENQPAKKKAKPEPGDPDYDSFDDE</sequence>
<gene>
    <name evidence="2" type="ORF">MSPICULIGERA_LOCUS20744</name>
</gene>
<comment type="caution">
    <text evidence="2">The sequence shown here is derived from an EMBL/GenBank/DDBJ whole genome shotgun (WGS) entry which is preliminary data.</text>
</comment>
<accession>A0AA36D7P1</accession>
<evidence type="ECO:0000256" key="1">
    <source>
        <dbReference type="SAM" id="MobiDB-lite"/>
    </source>
</evidence>
<feature type="compositionally biased region" description="Acidic residues" evidence="1">
    <location>
        <begin position="149"/>
        <end position="159"/>
    </location>
</feature>
<feature type="compositionally biased region" description="Basic and acidic residues" evidence="1">
    <location>
        <begin position="120"/>
        <end position="139"/>
    </location>
</feature>
<feature type="compositionally biased region" description="Polar residues" evidence="1">
    <location>
        <begin position="91"/>
        <end position="101"/>
    </location>
</feature>
<reference evidence="2" key="1">
    <citation type="submission" date="2023-06" db="EMBL/GenBank/DDBJ databases">
        <authorList>
            <person name="Delattre M."/>
        </authorList>
    </citation>
    <scope>NUCLEOTIDE SEQUENCE</scope>
    <source>
        <strain evidence="2">AF72</strain>
    </source>
</reference>
<protein>
    <submittedName>
        <fullName evidence="2">Uncharacterized protein</fullName>
    </submittedName>
</protein>
<dbReference type="AlphaFoldDB" id="A0AA36D7P1"/>
<organism evidence="2 3">
    <name type="scientific">Mesorhabditis spiculigera</name>
    <dbReference type="NCBI Taxonomy" id="96644"/>
    <lineage>
        <taxon>Eukaryota</taxon>
        <taxon>Metazoa</taxon>
        <taxon>Ecdysozoa</taxon>
        <taxon>Nematoda</taxon>
        <taxon>Chromadorea</taxon>
        <taxon>Rhabditida</taxon>
        <taxon>Rhabditina</taxon>
        <taxon>Rhabditomorpha</taxon>
        <taxon>Rhabditoidea</taxon>
        <taxon>Rhabditidae</taxon>
        <taxon>Mesorhabditinae</taxon>
        <taxon>Mesorhabditis</taxon>
    </lineage>
</organism>
<feature type="region of interest" description="Disordered" evidence="1">
    <location>
        <begin position="31"/>
        <end position="159"/>
    </location>
</feature>
<feature type="non-terminal residue" evidence="2">
    <location>
        <position position="1"/>
    </location>
</feature>
<dbReference type="Proteomes" id="UP001177023">
    <property type="component" value="Unassembled WGS sequence"/>
</dbReference>